<proteinExistence type="predicted"/>
<name>A0A4Q9M397_9APHY</name>
<dbReference type="OrthoDB" id="3261690at2759"/>
<organism evidence="1">
    <name type="scientific">Dichomitus squalens</name>
    <dbReference type="NCBI Taxonomy" id="114155"/>
    <lineage>
        <taxon>Eukaryota</taxon>
        <taxon>Fungi</taxon>
        <taxon>Dikarya</taxon>
        <taxon>Basidiomycota</taxon>
        <taxon>Agaricomycotina</taxon>
        <taxon>Agaricomycetes</taxon>
        <taxon>Polyporales</taxon>
        <taxon>Polyporaceae</taxon>
        <taxon>Dichomitus</taxon>
    </lineage>
</organism>
<protein>
    <submittedName>
        <fullName evidence="1">Uncharacterized protein</fullName>
    </submittedName>
</protein>
<feature type="non-terminal residue" evidence="1">
    <location>
        <position position="1"/>
    </location>
</feature>
<dbReference type="EMBL" id="ML143662">
    <property type="protein sequence ID" value="TBU21215.1"/>
    <property type="molecule type" value="Genomic_DNA"/>
</dbReference>
<gene>
    <name evidence="1" type="ORF">BD311DRAFT_608787</name>
</gene>
<feature type="non-terminal residue" evidence="1">
    <location>
        <position position="331"/>
    </location>
</feature>
<dbReference type="Proteomes" id="UP000292957">
    <property type="component" value="Unassembled WGS sequence"/>
</dbReference>
<evidence type="ECO:0000313" key="1">
    <source>
        <dbReference type="EMBL" id="TBU21215.1"/>
    </source>
</evidence>
<reference evidence="1" key="1">
    <citation type="submission" date="2019-01" db="EMBL/GenBank/DDBJ databases">
        <title>Draft genome sequences of three monokaryotic isolates of the white-rot basidiomycete fungus Dichomitus squalens.</title>
        <authorList>
            <consortium name="DOE Joint Genome Institute"/>
            <person name="Lopez S.C."/>
            <person name="Andreopoulos B."/>
            <person name="Pangilinan J."/>
            <person name="Lipzen A."/>
            <person name="Riley R."/>
            <person name="Ahrendt S."/>
            <person name="Ng V."/>
            <person name="Barry K."/>
            <person name="Daum C."/>
            <person name="Grigoriev I.V."/>
            <person name="Hilden K.S."/>
            <person name="Makela M.R."/>
            <person name="de Vries R.P."/>
        </authorList>
    </citation>
    <scope>NUCLEOTIDE SEQUENCE [LARGE SCALE GENOMIC DNA]</scope>
    <source>
        <strain evidence="1">OM18370.1</strain>
    </source>
</reference>
<dbReference type="AlphaFoldDB" id="A0A4Q9M397"/>
<sequence>RLARGRAAFSTVSHDIPVNCLQRFAQSLLARLDRLGGQFHGAFFELEAKGVKGTSIHNPSDEERRRDALETVLDPLDITLIPDEELRTRWYVDVALEVHQPGHVMQWLTDAHPRLIRHALPHVNATRARELTRSKLYARDLSGHLTDLSGFRLEPRSYGTRDRVTYANVYTTDKNVTYQLNGGLFRRHTSVDLYPNKLDKLLQDIDAISTTFHDCAGGQGVLQDGAARFEVRVNIAYALFTHTTLPNDLIRHSVLPIPSRLWWSRSRFFKFYRATAIYSVLQDIATTPPEARAWISSLQLGSICMYMLNGVIYRPSELKIDVSLAKASALR</sequence>
<accession>A0A4Q9M397</accession>